<evidence type="ECO:0000313" key="2">
    <source>
        <dbReference type="Proteomes" id="UP000509441"/>
    </source>
</evidence>
<keyword evidence="2" id="KW-1185">Reference proteome</keyword>
<gene>
    <name evidence="1" type="ORF">C5F49_06425</name>
</gene>
<organism evidence="1 2">
    <name type="scientific">Nitrosopumilus oxyclinae</name>
    <dbReference type="NCBI Taxonomy" id="1959104"/>
    <lineage>
        <taxon>Archaea</taxon>
        <taxon>Nitrososphaerota</taxon>
        <taxon>Nitrososphaeria</taxon>
        <taxon>Nitrosopumilales</taxon>
        <taxon>Nitrosopumilaceae</taxon>
        <taxon>Nitrosopumilus</taxon>
    </lineage>
</organism>
<sequence>MLSEEDLFARILKIKQLKENCFKYLEESSNQLLTQKILFAISELTAEEMGPVKLAQIAQKTTGENDKLKQDLVRLTIEKSLLKCGLVEKLKYASNDVRYILTAYRFQKIKEIDSFRGESSQPIGDVYELPKNTWPLSDEFYLLLAKKYGYEQSLNKLHSDYDSDVIPRGKYETLNSDYKKSLDQINEKLDSKYSGLEALVVSES</sequence>
<dbReference type="AlphaFoldDB" id="A0A7D5M2B1"/>
<dbReference type="OrthoDB" id="373312at2157"/>
<protein>
    <submittedName>
        <fullName evidence="1">Uncharacterized protein</fullName>
    </submittedName>
</protein>
<dbReference type="EMBL" id="CP026994">
    <property type="protein sequence ID" value="QLH04992.1"/>
    <property type="molecule type" value="Genomic_DNA"/>
</dbReference>
<accession>A0A7D5M2B1</accession>
<evidence type="ECO:0000313" key="1">
    <source>
        <dbReference type="EMBL" id="QLH04992.1"/>
    </source>
</evidence>
<reference evidence="1 2" key="1">
    <citation type="submission" date="2018-02" db="EMBL/GenBank/DDBJ databases">
        <title>Complete genome of Nitrosopumilus oxyclinae HCE1.</title>
        <authorList>
            <person name="Qin W."/>
            <person name="Zheng Y."/>
            <person name="Stahl D.A."/>
        </authorList>
    </citation>
    <scope>NUCLEOTIDE SEQUENCE [LARGE SCALE GENOMIC DNA]</scope>
    <source>
        <strain evidence="1 2">HCE1</strain>
    </source>
</reference>
<dbReference type="GeneID" id="56061600"/>
<name>A0A7D5M2B1_9ARCH</name>
<proteinExistence type="predicted"/>
<dbReference type="Proteomes" id="UP000509441">
    <property type="component" value="Chromosome"/>
</dbReference>
<dbReference type="KEGG" id="nox:C5F49_06425"/>
<dbReference type="RefSeq" id="WP_179362223.1">
    <property type="nucleotide sequence ID" value="NZ_CP026994.1"/>
</dbReference>